<feature type="domain" description="Rab-GAP TBC" evidence="3">
    <location>
        <begin position="259"/>
        <end position="593"/>
    </location>
</feature>
<feature type="compositionally biased region" description="Basic and acidic residues" evidence="2">
    <location>
        <begin position="322"/>
        <end position="343"/>
    </location>
</feature>
<dbReference type="InterPro" id="IPR035969">
    <property type="entry name" value="Rab-GAP_TBC_sf"/>
</dbReference>
<evidence type="ECO:0000313" key="5">
    <source>
        <dbReference type="Proteomes" id="UP000245946"/>
    </source>
</evidence>
<reference evidence="4 5" key="1">
    <citation type="journal article" date="2018" name="Mol. Biol. Evol.">
        <title>Broad Genomic Sampling Reveals a Smut Pathogenic Ancestry of the Fungal Clade Ustilaginomycotina.</title>
        <authorList>
            <person name="Kijpornyongpan T."/>
            <person name="Mondo S.J."/>
            <person name="Barry K."/>
            <person name="Sandor L."/>
            <person name="Lee J."/>
            <person name="Lipzen A."/>
            <person name="Pangilinan J."/>
            <person name="LaButti K."/>
            <person name="Hainaut M."/>
            <person name="Henrissat B."/>
            <person name="Grigoriev I.V."/>
            <person name="Spatafora J.W."/>
            <person name="Aime M.C."/>
        </authorList>
    </citation>
    <scope>NUCLEOTIDE SEQUENCE [LARGE SCALE GENOMIC DNA]</scope>
    <source>
        <strain evidence="4 5">MCA 4186</strain>
    </source>
</reference>
<dbReference type="OrthoDB" id="10264062at2759"/>
<sequence>MPESSRASHAAAASRAPDPDDYPDDIFGPPAAGGAAHSAASFALPSSSTLPADDPLGAWARTTRFAVLSHFSQITSAARSGAHALLSHPIAARIAAESAGAGPRAAGLADAITSFAQHGPLYPLGPSDPEWRHSEAAKAIGGEFDSARVFLARFARQVAEQAERSRLAEQEEARKKGEQSGVAHEPSVLGAFEILDLQPSVQRPTPTRDAMRPITSAEWESFFDKQGAPLVPFSQARQLIFRRSLGPAPTCKPGADPASLHVRPRCQAWSFLLGAEDWRMGETAAERARKWERRVEEYWAAKRAWAGPSAMPLSGVAPAPRTAHDPLDAATPAREREREEQRCSELQQTPWMKEQAHRVHVDCVRTDRKLPLFANLPMPPAPTKAPAPNAPLDGAKAGQDVDTPPPPNPHMSALADVLMTYVIWDQAKGEGSGAVPGSSAQPAGADESVKALGEKIDLRTGGTRHTALGSYVQGMSDLCATIYSVCAGDEARTFWCFAGFMERVVSAPGRPALSCAHPIPQRSNFYADQSGMRRQLSLLQKLIQVMDPAVYAHLESTDSLHLFFCFRWLLVVFKREFDFSSVIKLWEAMWAAEPRSDDDDDDDEQRGGVRTDRQRVGLTDHLHLFVVLAILQQHRDPLLSYLYNFDEILLVSRAGMLRSPSRRR</sequence>
<feature type="compositionally biased region" description="Low complexity" evidence="2">
    <location>
        <begin position="25"/>
        <end position="35"/>
    </location>
</feature>
<dbReference type="SUPFAM" id="SSF47923">
    <property type="entry name" value="Ypt/Rab-GAP domain of gyp1p"/>
    <property type="match status" value="2"/>
</dbReference>
<dbReference type="RefSeq" id="XP_025599674.1">
    <property type="nucleotide sequence ID" value="XM_025741914.1"/>
</dbReference>
<dbReference type="STRING" id="58919.A0A316ZGB5"/>
<dbReference type="PANTHER" id="PTHR22957">
    <property type="entry name" value="TBC1 DOMAIN FAMILY MEMBER GTPASE-ACTIVATING PROTEIN"/>
    <property type="match status" value="1"/>
</dbReference>
<evidence type="ECO:0000259" key="3">
    <source>
        <dbReference type="PROSITE" id="PS50086"/>
    </source>
</evidence>
<feature type="region of interest" description="Disordered" evidence="2">
    <location>
        <begin position="315"/>
        <end position="347"/>
    </location>
</feature>
<name>A0A316ZGB5_9BASI</name>
<dbReference type="GeneID" id="37269458"/>
<feature type="compositionally biased region" description="Low complexity" evidence="2">
    <location>
        <begin position="1"/>
        <end position="16"/>
    </location>
</feature>
<protein>
    <submittedName>
        <fullName evidence="4">RabGAP/TBC</fullName>
    </submittedName>
</protein>
<accession>A0A316ZGB5</accession>
<dbReference type="PANTHER" id="PTHR22957:SF502">
    <property type="entry name" value="SMALL G PROTEIN SIGNALING MODULATOR 2-RELATED"/>
    <property type="match status" value="1"/>
</dbReference>
<dbReference type="SMART" id="SM00164">
    <property type="entry name" value="TBC"/>
    <property type="match status" value="1"/>
</dbReference>
<feature type="compositionally biased region" description="Pro residues" evidence="2">
    <location>
        <begin position="377"/>
        <end position="389"/>
    </location>
</feature>
<dbReference type="PROSITE" id="PS50086">
    <property type="entry name" value="TBC_RABGAP"/>
    <property type="match status" value="1"/>
</dbReference>
<dbReference type="AlphaFoldDB" id="A0A316ZGB5"/>
<dbReference type="Proteomes" id="UP000245946">
    <property type="component" value="Unassembled WGS sequence"/>
</dbReference>
<dbReference type="Pfam" id="PF00566">
    <property type="entry name" value="RabGAP-TBC"/>
    <property type="match status" value="1"/>
</dbReference>
<gene>
    <name evidence="4" type="ORF">FA09DRAFT_328792</name>
</gene>
<keyword evidence="1" id="KW-0343">GTPase activation</keyword>
<dbReference type="InterPro" id="IPR000195">
    <property type="entry name" value="Rab-GAP-TBC_dom"/>
</dbReference>
<dbReference type="GO" id="GO:0005096">
    <property type="term" value="F:GTPase activator activity"/>
    <property type="evidence" value="ECO:0007669"/>
    <property type="project" value="UniProtKB-KW"/>
</dbReference>
<evidence type="ECO:0000256" key="2">
    <source>
        <dbReference type="SAM" id="MobiDB-lite"/>
    </source>
</evidence>
<dbReference type="Gene3D" id="1.10.8.270">
    <property type="entry name" value="putative rabgap domain of human tbc1 domain family member 14 like domains"/>
    <property type="match status" value="1"/>
</dbReference>
<proteinExistence type="predicted"/>
<evidence type="ECO:0000313" key="4">
    <source>
        <dbReference type="EMBL" id="PWN99395.1"/>
    </source>
</evidence>
<evidence type="ECO:0000256" key="1">
    <source>
        <dbReference type="ARBA" id="ARBA00022468"/>
    </source>
</evidence>
<dbReference type="EMBL" id="KZ819288">
    <property type="protein sequence ID" value="PWN99395.1"/>
    <property type="molecule type" value="Genomic_DNA"/>
</dbReference>
<organism evidence="4 5">
    <name type="scientific">Tilletiopsis washingtonensis</name>
    <dbReference type="NCBI Taxonomy" id="58919"/>
    <lineage>
        <taxon>Eukaryota</taxon>
        <taxon>Fungi</taxon>
        <taxon>Dikarya</taxon>
        <taxon>Basidiomycota</taxon>
        <taxon>Ustilaginomycotina</taxon>
        <taxon>Exobasidiomycetes</taxon>
        <taxon>Entylomatales</taxon>
        <taxon>Entylomatales incertae sedis</taxon>
        <taxon>Tilletiopsis</taxon>
    </lineage>
</organism>
<keyword evidence="5" id="KW-1185">Reference proteome</keyword>
<feature type="region of interest" description="Disordered" evidence="2">
    <location>
        <begin position="1"/>
        <end position="35"/>
    </location>
</feature>
<dbReference type="Gene3D" id="1.10.472.80">
    <property type="entry name" value="Ypt/Rab-GAP domain of gyp1p, domain 3"/>
    <property type="match status" value="1"/>
</dbReference>
<feature type="region of interest" description="Disordered" evidence="2">
    <location>
        <begin position="377"/>
        <end position="404"/>
    </location>
</feature>